<proteinExistence type="inferred from homology"/>
<keyword evidence="9" id="KW-1185">Reference proteome</keyword>
<evidence type="ECO:0000256" key="1">
    <source>
        <dbReference type="ARBA" id="ARBA00004651"/>
    </source>
</evidence>
<evidence type="ECO:0000256" key="5">
    <source>
        <dbReference type="ARBA" id="ARBA00023136"/>
    </source>
</evidence>
<dbReference type="RefSeq" id="WP_068838302.1">
    <property type="nucleotide sequence ID" value="NZ_BMXC01000003.1"/>
</dbReference>
<keyword evidence="5 6" id="KW-0472">Membrane</keyword>
<comment type="subcellular location">
    <subcellularLocation>
        <location evidence="1 6">Cell membrane</location>
        <topology evidence="1 6">Multi-pass membrane protein</topology>
    </subcellularLocation>
</comment>
<dbReference type="PANTHER" id="PTHR12677:SF59">
    <property type="entry name" value="GOLGI APPARATUS MEMBRANE PROTEIN TVP38-RELATED"/>
    <property type="match status" value="1"/>
</dbReference>
<dbReference type="STRING" id="388950.GCA_001611675_02365"/>
<organism evidence="8 9">
    <name type="scientific">Pontibacter akesuensis</name>
    <dbReference type="NCBI Taxonomy" id="388950"/>
    <lineage>
        <taxon>Bacteria</taxon>
        <taxon>Pseudomonadati</taxon>
        <taxon>Bacteroidota</taxon>
        <taxon>Cytophagia</taxon>
        <taxon>Cytophagales</taxon>
        <taxon>Hymenobacteraceae</taxon>
        <taxon>Pontibacter</taxon>
    </lineage>
</organism>
<dbReference type="PANTHER" id="PTHR12677">
    <property type="entry name" value="GOLGI APPARATUS MEMBRANE PROTEIN TVP38-RELATED"/>
    <property type="match status" value="1"/>
</dbReference>
<evidence type="ECO:0000256" key="6">
    <source>
        <dbReference type="RuleBase" id="RU366058"/>
    </source>
</evidence>
<accession>A0A1I7JC48</accession>
<feature type="transmembrane region" description="Helical" evidence="6">
    <location>
        <begin position="21"/>
        <end position="41"/>
    </location>
</feature>
<dbReference type="Proteomes" id="UP000182491">
    <property type="component" value="Unassembled WGS sequence"/>
</dbReference>
<evidence type="ECO:0000313" key="8">
    <source>
        <dbReference type="EMBL" id="SFU82736.1"/>
    </source>
</evidence>
<evidence type="ECO:0000259" key="7">
    <source>
        <dbReference type="Pfam" id="PF09335"/>
    </source>
</evidence>
<evidence type="ECO:0000256" key="4">
    <source>
        <dbReference type="ARBA" id="ARBA00022989"/>
    </source>
</evidence>
<dbReference type="EMBL" id="FPCA01000003">
    <property type="protein sequence ID" value="SFU82736.1"/>
    <property type="molecule type" value="Genomic_DNA"/>
</dbReference>
<dbReference type="GO" id="GO:0005886">
    <property type="term" value="C:plasma membrane"/>
    <property type="evidence" value="ECO:0007669"/>
    <property type="project" value="UniProtKB-SubCell"/>
</dbReference>
<dbReference type="AlphaFoldDB" id="A0A1I7JC48"/>
<dbReference type="OrthoDB" id="6194207at2"/>
<dbReference type="InterPro" id="IPR032816">
    <property type="entry name" value="VTT_dom"/>
</dbReference>
<reference evidence="9" key="1">
    <citation type="submission" date="2016-10" db="EMBL/GenBank/DDBJ databases">
        <authorList>
            <person name="Varghese N."/>
        </authorList>
    </citation>
    <scope>NUCLEOTIDE SEQUENCE [LARGE SCALE GENOMIC DNA]</scope>
    <source>
        <strain evidence="9">DSM 18820</strain>
    </source>
</reference>
<feature type="transmembrane region" description="Helical" evidence="6">
    <location>
        <begin position="166"/>
        <end position="184"/>
    </location>
</feature>
<evidence type="ECO:0000256" key="3">
    <source>
        <dbReference type="ARBA" id="ARBA00022692"/>
    </source>
</evidence>
<evidence type="ECO:0000313" key="9">
    <source>
        <dbReference type="Proteomes" id="UP000182491"/>
    </source>
</evidence>
<sequence length="242" mass="26915">MKIPLLRSFIRENASTFISMLLLVVVPVVVSSTIAVVLYNYEGLLQDLSVWEMLLYFAVISVTMAFALTPTTFVALVSGFYLGWVAFPGIVISYGIAALIGYSLAQIIDQGKMMSFLNRFDKARALMQELRGESWSLIVLTRISPVLPFALMNFVLSLLQINRRKFILASMLGMLPRTLFFYWVGSQAADVVQVIQNPDSGRGGQILLIALIIISIGGLYFLFDRALKRALRKAAAKNGENF</sequence>
<feature type="domain" description="VTT" evidence="7">
    <location>
        <begin position="70"/>
        <end position="186"/>
    </location>
</feature>
<keyword evidence="3 6" id="KW-0812">Transmembrane</keyword>
<feature type="transmembrane region" description="Helical" evidence="6">
    <location>
        <begin position="135"/>
        <end position="159"/>
    </location>
</feature>
<dbReference type="InterPro" id="IPR015414">
    <property type="entry name" value="TMEM64"/>
</dbReference>
<keyword evidence="2 6" id="KW-1003">Cell membrane</keyword>
<comment type="similarity">
    <text evidence="6">Belongs to the TVP38/TMEM64 family.</text>
</comment>
<feature type="transmembrane region" description="Helical" evidence="6">
    <location>
        <begin position="53"/>
        <end position="77"/>
    </location>
</feature>
<evidence type="ECO:0000256" key="2">
    <source>
        <dbReference type="ARBA" id="ARBA00022475"/>
    </source>
</evidence>
<dbReference type="Pfam" id="PF09335">
    <property type="entry name" value="VTT_dom"/>
    <property type="match status" value="1"/>
</dbReference>
<feature type="transmembrane region" description="Helical" evidence="6">
    <location>
        <begin position="204"/>
        <end position="223"/>
    </location>
</feature>
<feature type="transmembrane region" description="Helical" evidence="6">
    <location>
        <begin position="84"/>
        <end position="108"/>
    </location>
</feature>
<gene>
    <name evidence="8" type="ORF">SAMN04487941_2700</name>
</gene>
<protein>
    <recommendedName>
        <fullName evidence="6">TVP38/TMEM64 family membrane protein</fullName>
    </recommendedName>
</protein>
<name>A0A1I7JC48_9BACT</name>
<keyword evidence="4 6" id="KW-1133">Transmembrane helix</keyword>